<dbReference type="GO" id="GO:0006516">
    <property type="term" value="P:glycoprotein catabolic process"/>
    <property type="evidence" value="ECO:0007669"/>
    <property type="project" value="TreeGrafter"/>
</dbReference>
<comment type="similarity">
    <text evidence="8">Belongs to the glycosyl hydrolase 2 family. Beta-mannosidase B subfamily.</text>
</comment>
<keyword evidence="6" id="KW-0326">Glycosidase</keyword>
<dbReference type="OrthoDB" id="2866996at2759"/>
<dbReference type="PANTHER" id="PTHR43730:SF1">
    <property type="entry name" value="BETA-MANNOSIDASE"/>
    <property type="match status" value="1"/>
</dbReference>
<gene>
    <name evidence="14" type="ORF">B0A48_16509</name>
</gene>
<dbReference type="GO" id="GO:0004567">
    <property type="term" value="F:beta-mannosidase activity"/>
    <property type="evidence" value="ECO:0007669"/>
    <property type="project" value="UniProtKB-EC"/>
</dbReference>
<evidence type="ECO:0000313" key="14">
    <source>
        <dbReference type="EMBL" id="OQN97645.1"/>
    </source>
</evidence>
<evidence type="ECO:0000256" key="6">
    <source>
        <dbReference type="ARBA" id="ARBA00023295"/>
    </source>
</evidence>
<dbReference type="Gene3D" id="3.20.20.80">
    <property type="entry name" value="Glycosidases"/>
    <property type="match status" value="1"/>
</dbReference>
<name>A0A1V8SET0_9PEZI</name>
<dbReference type="InterPro" id="IPR054593">
    <property type="entry name" value="Beta-mannosidase-like_N2"/>
</dbReference>
<dbReference type="Proteomes" id="UP000192596">
    <property type="component" value="Unassembled WGS sequence"/>
</dbReference>
<evidence type="ECO:0000256" key="9">
    <source>
        <dbReference type="ARBA" id="ARBA00041069"/>
    </source>
</evidence>
<dbReference type="Gene3D" id="2.60.40.10">
    <property type="entry name" value="Immunoglobulins"/>
    <property type="match status" value="1"/>
</dbReference>
<dbReference type="InParanoid" id="A0A1V8SET0"/>
<evidence type="ECO:0000256" key="2">
    <source>
        <dbReference type="ARBA" id="ARBA00004740"/>
    </source>
</evidence>
<protein>
    <recommendedName>
        <fullName evidence="9">Beta-mannosidase B</fullName>
        <ecNumber evidence="3">3.2.1.25</ecNumber>
    </recommendedName>
    <alternativeName>
        <fullName evidence="10">Mannanase B</fullName>
    </alternativeName>
</protein>
<evidence type="ECO:0000256" key="10">
    <source>
        <dbReference type="ARBA" id="ARBA00041614"/>
    </source>
</evidence>
<dbReference type="PANTHER" id="PTHR43730">
    <property type="entry name" value="BETA-MANNOSIDASE"/>
    <property type="match status" value="1"/>
</dbReference>
<sequence>MAMATSSQELTTGWKFRQIDTDDEWLNVARVPTNVHLDLLNHEKQVLRSMPFAVIRVTLPPILPARAEEKHVLAFDGLDTYATVKLDGKVILESDNMFIEHRVDVTDKLVDGKESVLEIAFKPALAEAQKIKDAHPEHKWVGFNGDMARLAVRKAQYHFGWDWGPILTTCGPWKPVRLETYYARVEDLRVDYEVDDTFSKVSGKITATIEGGSGKHVIFSASFGDKEVFKGTTEVDSDGKAAVGFHVSEPKLWYPHGYGEQPLYTVTATVTTGEHDLDSLSKRTGFRRGELIQQPDDVGKTFFFRFNGIDVFCGGSDWIPADSFTPRISDDRYRKWLEMMVDGYQIMIRVWGGGIWESDIFYDLCDELGVLVWQDFMFGCGNYPAFPAILKSIEEECTCQTRRLRHHPSLAIYAGNNEDYQVQESYKLTYDYEDKDPQSWLKTDFPARYIYEKLLPDVVAAQSPHIPYHPGSPWGDGKISSNPTVGDMHQWNVWHGTQEKYQIFDTLGGRFNSEFGMEAFPHIDTIKHYVTDPSQLYPQSHMIDFHNKADGHERRIATYLVENFRTQTDLEKFIHLTQLSQAEALMFGYRGWRQQWGQKRFCGGALVWQLNDCWPVTSWSIVDYFLRKKPAYYAMRRVLAPIAVAVKRAHHDWSVVHARPAKSSKFEVWVASSRTKEVKATVELRYISIASGEDIQPAKRWEDLSIVANGTTPVFESEIDNTATDPHVLATRIWIDGKLASRDVDWPQPLKYLDFADRGVEVIAEGHQVRVTAKKPTKGLVFEEREGVLVEDSALDIVPGDEHVVRVRGLGKQDKALKWAYLGQP</sequence>
<evidence type="ECO:0000259" key="11">
    <source>
        <dbReference type="Pfam" id="PF00703"/>
    </source>
</evidence>
<accession>A0A1V8SET0</accession>
<dbReference type="InterPro" id="IPR006102">
    <property type="entry name" value="Ig-like_GH2"/>
</dbReference>
<feature type="domain" description="Beta-mannosidase-like galactose-binding" evidence="13">
    <location>
        <begin position="67"/>
        <end position="174"/>
    </location>
</feature>
<keyword evidence="15" id="KW-1185">Reference proteome</keyword>
<proteinExistence type="inferred from homology"/>
<organism evidence="14 15">
    <name type="scientific">Cryoendolithus antarcticus</name>
    <dbReference type="NCBI Taxonomy" id="1507870"/>
    <lineage>
        <taxon>Eukaryota</taxon>
        <taxon>Fungi</taxon>
        <taxon>Dikarya</taxon>
        <taxon>Ascomycota</taxon>
        <taxon>Pezizomycotina</taxon>
        <taxon>Dothideomycetes</taxon>
        <taxon>Dothideomycetidae</taxon>
        <taxon>Cladosporiales</taxon>
        <taxon>Cladosporiaceae</taxon>
        <taxon>Cryoendolithus</taxon>
    </lineage>
</organism>
<dbReference type="EC" id="3.2.1.25" evidence="3"/>
<keyword evidence="7" id="KW-0624">Polysaccharide degradation</keyword>
<comment type="pathway">
    <text evidence="2">Glycan metabolism; N-glycan degradation.</text>
</comment>
<dbReference type="GO" id="GO:0000272">
    <property type="term" value="P:polysaccharide catabolic process"/>
    <property type="evidence" value="ECO:0007669"/>
    <property type="project" value="UniProtKB-KW"/>
</dbReference>
<evidence type="ECO:0000259" key="12">
    <source>
        <dbReference type="Pfam" id="PF17786"/>
    </source>
</evidence>
<dbReference type="AlphaFoldDB" id="A0A1V8SET0"/>
<dbReference type="Pfam" id="PF17786">
    <property type="entry name" value="Mannosidase_ig"/>
    <property type="match status" value="1"/>
</dbReference>
<dbReference type="InterPro" id="IPR036156">
    <property type="entry name" value="Beta-gal/glucu_dom_sf"/>
</dbReference>
<dbReference type="InterPro" id="IPR017853">
    <property type="entry name" value="GH"/>
</dbReference>
<dbReference type="EMBL" id="NAJO01000052">
    <property type="protein sequence ID" value="OQN97645.1"/>
    <property type="molecule type" value="Genomic_DNA"/>
</dbReference>
<dbReference type="InterPro" id="IPR050887">
    <property type="entry name" value="Beta-mannosidase_GH2"/>
</dbReference>
<evidence type="ECO:0000256" key="8">
    <source>
        <dbReference type="ARBA" id="ARBA00038429"/>
    </source>
</evidence>
<dbReference type="InterPro" id="IPR008979">
    <property type="entry name" value="Galactose-bd-like_sf"/>
</dbReference>
<evidence type="ECO:0000256" key="7">
    <source>
        <dbReference type="ARBA" id="ARBA00023326"/>
    </source>
</evidence>
<dbReference type="InterPro" id="IPR041447">
    <property type="entry name" value="Mannosidase_ig"/>
</dbReference>
<dbReference type="Pfam" id="PF00703">
    <property type="entry name" value="Glyco_hydro_2"/>
    <property type="match status" value="1"/>
</dbReference>
<keyword evidence="4" id="KW-0378">Hydrolase</keyword>
<dbReference type="SUPFAM" id="SSF51445">
    <property type="entry name" value="(Trans)glycosidases"/>
    <property type="match status" value="1"/>
</dbReference>
<comment type="caution">
    <text evidence="14">The sequence shown here is derived from an EMBL/GenBank/DDBJ whole genome shotgun (WGS) entry which is preliminary data.</text>
</comment>
<keyword evidence="5" id="KW-0119">Carbohydrate metabolism</keyword>
<feature type="domain" description="Glycoside hydrolase family 2 immunoglobulin-like beta-sandwich" evidence="11">
    <location>
        <begin position="183"/>
        <end position="287"/>
    </location>
</feature>
<evidence type="ECO:0000256" key="4">
    <source>
        <dbReference type="ARBA" id="ARBA00022801"/>
    </source>
</evidence>
<dbReference type="Pfam" id="PF22666">
    <property type="entry name" value="Glyco_hydro_2_N2"/>
    <property type="match status" value="1"/>
</dbReference>
<comment type="catalytic activity">
    <reaction evidence="1">
        <text>Hydrolysis of terminal, non-reducing beta-D-mannose residues in beta-D-mannosides.</text>
        <dbReference type="EC" id="3.2.1.25"/>
    </reaction>
</comment>
<evidence type="ECO:0000256" key="1">
    <source>
        <dbReference type="ARBA" id="ARBA00000829"/>
    </source>
</evidence>
<dbReference type="Gene3D" id="2.60.120.260">
    <property type="entry name" value="Galactose-binding domain-like"/>
    <property type="match status" value="1"/>
</dbReference>
<evidence type="ECO:0000313" key="15">
    <source>
        <dbReference type="Proteomes" id="UP000192596"/>
    </source>
</evidence>
<dbReference type="STRING" id="1507870.A0A1V8SET0"/>
<dbReference type="InterPro" id="IPR013783">
    <property type="entry name" value="Ig-like_fold"/>
</dbReference>
<evidence type="ECO:0000259" key="13">
    <source>
        <dbReference type="Pfam" id="PF22666"/>
    </source>
</evidence>
<dbReference type="SUPFAM" id="SSF49785">
    <property type="entry name" value="Galactose-binding domain-like"/>
    <property type="match status" value="1"/>
</dbReference>
<evidence type="ECO:0000256" key="5">
    <source>
        <dbReference type="ARBA" id="ARBA00023277"/>
    </source>
</evidence>
<dbReference type="FunFam" id="3.20.20.80:FF:000050">
    <property type="entry name" value="Beta-mannosidase B"/>
    <property type="match status" value="1"/>
</dbReference>
<dbReference type="SUPFAM" id="SSF49303">
    <property type="entry name" value="beta-Galactosidase/glucuronidase domain"/>
    <property type="match status" value="2"/>
</dbReference>
<feature type="domain" description="Mannosidase Ig/CBM-like" evidence="12">
    <location>
        <begin position="665"/>
        <end position="752"/>
    </location>
</feature>
<evidence type="ECO:0000256" key="3">
    <source>
        <dbReference type="ARBA" id="ARBA00012754"/>
    </source>
</evidence>
<reference evidence="15" key="1">
    <citation type="submission" date="2017-03" db="EMBL/GenBank/DDBJ databases">
        <title>Genomes of endolithic fungi from Antarctica.</title>
        <authorList>
            <person name="Coleine C."/>
            <person name="Masonjones S."/>
            <person name="Stajich J.E."/>
        </authorList>
    </citation>
    <scope>NUCLEOTIDE SEQUENCE [LARGE SCALE GENOMIC DNA]</scope>
    <source>
        <strain evidence="15">CCFEE 5527</strain>
    </source>
</reference>